<accession>A0ABQ9I9X4</accession>
<sequence length="450" mass="50496">MNWVQSPVGSPDFRIWETCRTMPLVGGFSQGSPVSPTLQLRRHSILTSITPIGSQNLAVDETLCLRRRIRLDPGSPARLAERAFILLEDGRPPSGLESLGSCTRLFYCPRLSSSSDLREIQRGRRRRKIKQRPSPYMNSPSKGPGAAHSTSSSLHNRRRPSAACPEYRDAPRPSPLWRSRDAFFPSLPPAVAVIYGAPTPAATFCLLSSYFEPRCCASICTKFISAFEETLAYGIIRPERTRREKKKISFSRGNKANSFLFSLLPTFAEVKERELEVDKLARAPDWQGISKSFRKWPRDYPDRDVRGEWDMNFGVCREVNGLNVPSTAKSLETVQFAQGRMFLEGLGKNQPWPIPAFTLSNFGKPWKTEIRIAGLRIESGSSRMRVQMKRGEYGSLAECKGGVKGEILRKPADQWHSRARFPPSEHGNDPTGNRNWITLVGGKNASHCVT</sequence>
<feature type="region of interest" description="Disordered" evidence="1">
    <location>
        <begin position="413"/>
        <end position="436"/>
    </location>
</feature>
<dbReference type="EMBL" id="JARBHB010000002">
    <property type="protein sequence ID" value="KAJ8893457.1"/>
    <property type="molecule type" value="Genomic_DNA"/>
</dbReference>
<evidence type="ECO:0000313" key="2">
    <source>
        <dbReference type="EMBL" id="KAJ8893457.1"/>
    </source>
</evidence>
<dbReference type="Proteomes" id="UP001159363">
    <property type="component" value="Chromosome 2"/>
</dbReference>
<reference evidence="2 3" key="1">
    <citation type="submission" date="2023-02" db="EMBL/GenBank/DDBJ databases">
        <title>LHISI_Scaffold_Assembly.</title>
        <authorList>
            <person name="Stuart O.P."/>
            <person name="Cleave R."/>
            <person name="Magrath M.J.L."/>
            <person name="Mikheyev A.S."/>
        </authorList>
    </citation>
    <scope>NUCLEOTIDE SEQUENCE [LARGE SCALE GENOMIC DNA]</scope>
    <source>
        <strain evidence="2">Daus_M_001</strain>
        <tissue evidence="2">Leg muscle</tissue>
    </source>
</reference>
<evidence type="ECO:0000256" key="1">
    <source>
        <dbReference type="SAM" id="MobiDB-lite"/>
    </source>
</evidence>
<name>A0ABQ9I9X4_9NEOP</name>
<gene>
    <name evidence="2" type="ORF">PR048_006055</name>
</gene>
<comment type="caution">
    <text evidence="2">The sequence shown here is derived from an EMBL/GenBank/DDBJ whole genome shotgun (WGS) entry which is preliminary data.</text>
</comment>
<evidence type="ECO:0000313" key="3">
    <source>
        <dbReference type="Proteomes" id="UP001159363"/>
    </source>
</evidence>
<keyword evidence="3" id="KW-1185">Reference proteome</keyword>
<proteinExistence type="predicted"/>
<organism evidence="2 3">
    <name type="scientific">Dryococelus australis</name>
    <dbReference type="NCBI Taxonomy" id="614101"/>
    <lineage>
        <taxon>Eukaryota</taxon>
        <taxon>Metazoa</taxon>
        <taxon>Ecdysozoa</taxon>
        <taxon>Arthropoda</taxon>
        <taxon>Hexapoda</taxon>
        <taxon>Insecta</taxon>
        <taxon>Pterygota</taxon>
        <taxon>Neoptera</taxon>
        <taxon>Polyneoptera</taxon>
        <taxon>Phasmatodea</taxon>
        <taxon>Verophasmatodea</taxon>
        <taxon>Anareolatae</taxon>
        <taxon>Phasmatidae</taxon>
        <taxon>Eurycanthinae</taxon>
        <taxon>Dryococelus</taxon>
    </lineage>
</organism>
<evidence type="ECO:0008006" key="4">
    <source>
        <dbReference type="Google" id="ProtNLM"/>
    </source>
</evidence>
<feature type="region of interest" description="Disordered" evidence="1">
    <location>
        <begin position="119"/>
        <end position="169"/>
    </location>
</feature>
<protein>
    <recommendedName>
        <fullName evidence="4">Ribosomal protein S3</fullName>
    </recommendedName>
</protein>